<name>A0ABQ2L0P3_9BACL</name>
<organism evidence="1 2">
    <name type="scientific">Saccharibacillus kuerlensis</name>
    <dbReference type="NCBI Taxonomy" id="459527"/>
    <lineage>
        <taxon>Bacteria</taxon>
        <taxon>Bacillati</taxon>
        <taxon>Bacillota</taxon>
        <taxon>Bacilli</taxon>
        <taxon>Bacillales</taxon>
        <taxon>Paenibacillaceae</taxon>
        <taxon>Saccharibacillus</taxon>
    </lineage>
</organism>
<dbReference type="EMBL" id="BMLN01000004">
    <property type="protein sequence ID" value="GGN98250.1"/>
    <property type="molecule type" value="Genomic_DNA"/>
</dbReference>
<evidence type="ECO:0000313" key="1">
    <source>
        <dbReference type="EMBL" id="GGN98250.1"/>
    </source>
</evidence>
<sequence>MTKRCDFIETGHQITIVDYNILLGKSTVNLEVVAYHGGKRGQDT</sequence>
<reference evidence="2" key="1">
    <citation type="journal article" date="2019" name="Int. J. Syst. Evol. Microbiol.">
        <title>The Global Catalogue of Microorganisms (GCM) 10K type strain sequencing project: providing services to taxonomists for standard genome sequencing and annotation.</title>
        <authorList>
            <consortium name="The Broad Institute Genomics Platform"/>
            <consortium name="The Broad Institute Genome Sequencing Center for Infectious Disease"/>
            <person name="Wu L."/>
            <person name="Ma J."/>
        </authorList>
    </citation>
    <scope>NUCLEOTIDE SEQUENCE [LARGE SCALE GENOMIC DNA]</scope>
    <source>
        <strain evidence="2">CGMCC 1.6964</strain>
    </source>
</reference>
<comment type="caution">
    <text evidence="1">The sequence shown here is derived from an EMBL/GenBank/DDBJ whole genome shotgun (WGS) entry which is preliminary data.</text>
</comment>
<proteinExistence type="predicted"/>
<protein>
    <submittedName>
        <fullName evidence="1">Uncharacterized protein</fullName>
    </submittedName>
</protein>
<evidence type="ECO:0000313" key="2">
    <source>
        <dbReference type="Proteomes" id="UP000606653"/>
    </source>
</evidence>
<dbReference type="Proteomes" id="UP000606653">
    <property type="component" value="Unassembled WGS sequence"/>
</dbReference>
<keyword evidence="2" id="KW-1185">Reference proteome</keyword>
<accession>A0ABQ2L0P3</accession>
<gene>
    <name evidence="1" type="ORF">GCM10010969_17120</name>
</gene>